<evidence type="ECO:0000313" key="3">
    <source>
        <dbReference type="Proteomes" id="UP000243937"/>
    </source>
</evidence>
<feature type="transmembrane region" description="Helical" evidence="1">
    <location>
        <begin position="75"/>
        <end position="93"/>
    </location>
</feature>
<dbReference type="Pfam" id="PF11067">
    <property type="entry name" value="DUF2868"/>
    <property type="match status" value="1"/>
</dbReference>
<accession>A0A1Y0D4Y1</accession>
<dbReference type="AlphaFoldDB" id="A0A1Y0D4Y1"/>
<name>A0A1Y0D4Y1_9GAMM</name>
<evidence type="ECO:0000313" key="2">
    <source>
        <dbReference type="EMBL" id="ART82593.1"/>
    </source>
</evidence>
<keyword evidence="1" id="KW-0472">Membrane</keyword>
<organism evidence="2 3">
    <name type="scientific">Oceanisphaera profunda</name>
    <dbReference type="NCBI Taxonomy" id="1416627"/>
    <lineage>
        <taxon>Bacteria</taxon>
        <taxon>Pseudomonadati</taxon>
        <taxon>Pseudomonadota</taxon>
        <taxon>Gammaproteobacteria</taxon>
        <taxon>Aeromonadales</taxon>
        <taxon>Aeromonadaceae</taxon>
        <taxon>Oceanisphaera</taxon>
    </lineage>
</organism>
<feature type="transmembrane region" description="Helical" evidence="1">
    <location>
        <begin position="258"/>
        <end position="281"/>
    </location>
</feature>
<dbReference type="KEGG" id="opf:CBP31_08150"/>
<dbReference type="EMBL" id="CP021377">
    <property type="protein sequence ID" value="ART82593.1"/>
    <property type="molecule type" value="Genomic_DNA"/>
</dbReference>
<keyword evidence="1" id="KW-1133">Transmembrane helix</keyword>
<dbReference type="InterPro" id="IPR021296">
    <property type="entry name" value="DUF2868"/>
</dbReference>
<proteinExistence type="predicted"/>
<feature type="transmembrane region" description="Helical" evidence="1">
    <location>
        <begin position="180"/>
        <end position="199"/>
    </location>
</feature>
<evidence type="ECO:0000256" key="1">
    <source>
        <dbReference type="SAM" id="Phobius"/>
    </source>
</evidence>
<gene>
    <name evidence="2" type="ORF">CBP31_08150</name>
</gene>
<reference evidence="2 3" key="1">
    <citation type="journal article" date="2014" name="Int. J. Syst. Evol. Microbiol.">
        <title>Oceanisphaera profunda sp. nov., a marine bacterium isolated from deep-sea sediment, and emended description of the genus Oceanisphaera.</title>
        <authorList>
            <person name="Xu Z."/>
            <person name="Zhang X.Y."/>
            <person name="Su H.N."/>
            <person name="Yu Z.C."/>
            <person name="Liu C."/>
            <person name="Li H."/>
            <person name="Chen X.L."/>
            <person name="Song X.Y."/>
            <person name="Xie B.B."/>
            <person name="Qin Q.L."/>
            <person name="Zhou B.C."/>
            <person name="Shi M."/>
            <person name="Huang Y."/>
            <person name="Zhang Y.Z."/>
        </authorList>
    </citation>
    <scope>NUCLEOTIDE SEQUENCE [LARGE SCALE GENOMIC DNA]</scope>
    <source>
        <strain evidence="2 3">SM1222</strain>
    </source>
</reference>
<protein>
    <recommendedName>
        <fullName evidence="4">DUF2868 domain-containing protein</fullName>
    </recommendedName>
</protein>
<keyword evidence="1" id="KW-0812">Transmembrane</keyword>
<sequence>MLVTDQNSNLQTLWLCETVRLREEHTGQLEDSEACRKARATAGSLSQRLQVRGLFLAKRDGLVVAMQHWLQGARLALWLLIFSAILSGVVLAKTALSGNPEAINIFWALSGLIGLNLLSLLAWCVSLIFAKKSSSPLSHAWLWLSNKLARDAKAAQLAPALLVLLQRHKLLRWGLGRLLHGWWLITLSSALFSLIALLATRRYGFVWESTIVASDSFVMLVNLLGQPAAWLGFALPNSELIQQSGLHALASEPARQMWASWLLGMLLIYGVLPRLAFSLLCEWRWRRGVKRLAFNADDEVWQPLHERVQPSSERLGVVDAAPSALPSTTAGAQLTGHDAVLVAIELDDSISWPPDHLKSDHPQHLLDAGVIDTREQRRQLLEQLSAHPPARLLITCNPQRSADRGTLHLIAELSRTAAVTRVWLLDIDAPAERLENWQQQLDALKIEHSRTAPWAWLEQEPEHIEGQAND</sequence>
<evidence type="ECO:0008006" key="4">
    <source>
        <dbReference type="Google" id="ProtNLM"/>
    </source>
</evidence>
<dbReference type="Proteomes" id="UP000243937">
    <property type="component" value="Chromosome"/>
</dbReference>
<dbReference type="OrthoDB" id="6210861at2"/>
<keyword evidence="3" id="KW-1185">Reference proteome</keyword>
<feature type="transmembrane region" description="Helical" evidence="1">
    <location>
        <begin position="105"/>
        <end position="130"/>
    </location>
</feature>